<keyword evidence="7" id="KW-1185">Reference proteome</keyword>
<protein>
    <submittedName>
        <fullName evidence="5">AGAP010823-PA-like protein</fullName>
    </submittedName>
</protein>
<feature type="compositionally biased region" description="Basic and acidic residues" evidence="2">
    <location>
        <begin position="375"/>
        <end position="386"/>
    </location>
</feature>
<feature type="compositionally biased region" description="Basic and acidic residues" evidence="2">
    <location>
        <begin position="394"/>
        <end position="413"/>
    </location>
</feature>
<reference evidence="5 7" key="1">
    <citation type="journal article" date="2014" name="BMC Genomics">
        <title>Genome sequence of Anopheles sinensis provides insight into genetics basis of mosquito competence for malaria parasites.</title>
        <authorList>
            <person name="Zhou D."/>
            <person name="Zhang D."/>
            <person name="Ding G."/>
            <person name="Shi L."/>
            <person name="Hou Q."/>
            <person name="Ye Y."/>
            <person name="Xu Y."/>
            <person name="Zhou H."/>
            <person name="Xiong C."/>
            <person name="Li S."/>
            <person name="Yu J."/>
            <person name="Hong S."/>
            <person name="Yu X."/>
            <person name="Zou P."/>
            <person name="Chen C."/>
            <person name="Chang X."/>
            <person name="Wang W."/>
            <person name="Lv Y."/>
            <person name="Sun Y."/>
            <person name="Ma L."/>
            <person name="Shen B."/>
            <person name="Zhu C."/>
        </authorList>
    </citation>
    <scope>NUCLEOTIDE SEQUENCE [LARGE SCALE GENOMIC DNA]</scope>
</reference>
<proteinExistence type="predicted"/>
<dbReference type="PROSITE" id="PS50835">
    <property type="entry name" value="IG_LIKE"/>
    <property type="match status" value="1"/>
</dbReference>
<dbReference type="Pfam" id="PF08205">
    <property type="entry name" value="C2-set_2"/>
    <property type="match status" value="1"/>
</dbReference>
<dbReference type="Gene3D" id="2.60.40.10">
    <property type="entry name" value="Immunoglobulins"/>
    <property type="match status" value="2"/>
</dbReference>
<dbReference type="CDD" id="cd00096">
    <property type="entry name" value="Ig"/>
    <property type="match status" value="1"/>
</dbReference>
<name>A0A084W655_ANOSI</name>
<dbReference type="EMBL" id="KE525306">
    <property type="protein sequence ID" value="KFB45699.1"/>
    <property type="molecule type" value="Genomic_DNA"/>
</dbReference>
<dbReference type="InterPro" id="IPR013098">
    <property type="entry name" value="Ig_I-set"/>
</dbReference>
<evidence type="ECO:0000313" key="5">
    <source>
        <dbReference type="EMBL" id="KFB45699.1"/>
    </source>
</evidence>
<feature type="compositionally biased region" description="Polar residues" evidence="2">
    <location>
        <begin position="359"/>
        <end position="371"/>
    </location>
</feature>
<keyword evidence="3" id="KW-1133">Transmembrane helix</keyword>
<organism evidence="5">
    <name type="scientific">Anopheles sinensis</name>
    <name type="common">Mosquito</name>
    <dbReference type="NCBI Taxonomy" id="74873"/>
    <lineage>
        <taxon>Eukaryota</taxon>
        <taxon>Metazoa</taxon>
        <taxon>Ecdysozoa</taxon>
        <taxon>Arthropoda</taxon>
        <taxon>Hexapoda</taxon>
        <taxon>Insecta</taxon>
        <taxon>Pterygota</taxon>
        <taxon>Neoptera</taxon>
        <taxon>Endopterygota</taxon>
        <taxon>Diptera</taxon>
        <taxon>Nematocera</taxon>
        <taxon>Culicoidea</taxon>
        <taxon>Culicidae</taxon>
        <taxon>Anophelinae</taxon>
        <taxon>Anopheles</taxon>
    </lineage>
</organism>
<keyword evidence="1" id="KW-1015">Disulfide bond</keyword>
<accession>A0A084W655</accession>
<dbReference type="EnsemblMetazoa" id="ASIC013647-RA">
    <property type="protein sequence ID" value="ASIC013647-PA"/>
    <property type="gene ID" value="ASIC013647"/>
</dbReference>
<evidence type="ECO:0000256" key="1">
    <source>
        <dbReference type="ARBA" id="ARBA00023157"/>
    </source>
</evidence>
<dbReference type="VEuPathDB" id="VectorBase:ASIS008279"/>
<evidence type="ECO:0000313" key="6">
    <source>
        <dbReference type="EnsemblMetazoa" id="ASIC013647-PA"/>
    </source>
</evidence>
<dbReference type="PANTHER" id="PTHR45889:SF8">
    <property type="entry name" value="IG-LIKE DOMAIN-CONTAINING PROTEIN"/>
    <property type="match status" value="1"/>
</dbReference>
<keyword evidence="3" id="KW-0812">Transmembrane</keyword>
<dbReference type="InterPro" id="IPR007110">
    <property type="entry name" value="Ig-like_dom"/>
</dbReference>
<dbReference type="PANTHER" id="PTHR45889">
    <property type="entry name" value="IG-LIKE DOMAIN-CONTAINING PROTEIN"/>
    <property type="match status" value="1"/>
</dbReference>
<feature type="region of interest" description="Disordered" evidence="2">
    <location>
        <begin position="358"/>
        <end position="444"/>
    </location>
</feature>
<dbReference type="VEuPathDB" id="VectorBase:ASIC013647"/>
<dbReference type="Pfam" id="PF07679">
    <property type="entry name" value="I-set"/>
    <property type="match status" value="1"/>
</dbReference>
<dbReference type="STRING" id="74873.A0A084W655"/>
<evidence type="ECO:0000313" key="7">
    <source>
        <dbReference type="Proteomes" id="UP000030765"/>
    </source>
</evidence>
<evidence type="ECO:0000256" key="3">
    <source>
        <dbReference type="SAM" id="Phobius"/>
    </source>
</evidence>
<dbReference type="OrthoDB" id="6345017at2759"/>
<dbReference type="EMBL" id="ATLV01020735">
    <property type="status" value="NOT_ANNOTATED_CDS"/>
    <property type="molecule type" value="Genomic_DNA"/>
</dbReference>
<dbReference type="OMA" id="HENGKQQ"/>
<evidence type="ECO:0000256" key="2">
    <source>
        <dbReference type="SAM" id="MobiDB-lite"/>
    </source>
</evidence>
<dbReference type="SUPFAM" id="SSF48726">
    <property type="entry name" value="Immunoglobulin"/>
    <property type="match status" value="2"/>
</dbReference>
<dbReference type="InterPro" id="IPR036179">
    <property type="entry name" value="Ig-like_dom_sf"/>
</dbReference>
<feature type="transmembrane region" description="Helical" evidence="3">
    <location>
        <begin position="327"/>
        <end position="347"/>
    </location>
</feature>
<sequence length="444" mass="47858">MVTVVENQENVNLHCRIGRPTGLCLIQVPGYGQFSLSPNDATQHPGLKYYGEGYERGSCGVTIERVTVENAGNMTCVLLPTGGGGGTLTGSIEIVVAFPPVPPQIEVKSGNLDQVQVDSRLEFECVAARGNPAANISWFLDNEQIYQGVRPIEPEENFDEASGKRYFTAVSTLTHTVRAEDNGKRLTCQAEHLAYPDGVSRTDLVLSVNFQPQALPDQTIYGLQLGRTATASLVIKANPPPTIMWNIDGIDHHQGAENGRYAVPNPEALGNNRYNVTLTIAGLTLEDLSKTYTLRASNSFGVEEYRVMLRSQDEVINESSGVGIGEIVGLVLAVLIVLTAVALILVARATGRWCFRGASLNTDINPDSEAQITPHPHDDEIDEKLQTQDPAAHFVDEGDEKHPATNGKHENGKQTKPQPPTVPSGAAGGKQENGKTESKTNTSV</sequence>
<dbReference type="InterPro" id="IPR013162">
    <property type="entry name" value="CD80_C2-set"/>
</dbReference>
<keyword evidence="3" id="KW-0472">Membrane</keyword>
<gene>
    <name evidence="5" type="ORF">ZHAS_00013647</name>
</gene>
<dbReference type="AlphaFoldDB" id="A0A084W655"/>
<reference evidence="6" key="2">
    <citation type="submission" date="2020-05" db="UniProtKB">
        <authorList>
            <consortium name="EnsemblMetazoa"/>
        </authorList>
    </citation>
    <scope>IDENTIFICATION</scope>
</reference>
<evidence type="ECO:0000259" key="4">
    <source>
        <dbReference type="PROSITE" id="PS50835"/>
    </source>
</evidence>
<feature type="domain" description="Ig-like" evidence="4">
    <location>
        <begin position="103"/>
        <end position="207"/>
    </location>
</feature>
<dbReference type="InterPro" id="IPR013783">
    <property type="entry name" value="Ig-like_fold"/>
</dbReference>
<dbReference type="Proteomes" id="UP000030765">
    <property type="component" value="Unassembled WGS sequence"/>
</dbReference>